<dbReference type="InterPro" id="IPR003124">
    <property type="entry name" value="WH2_dom"/>
</dbReference>
<dbReference type="Proteomes" id="UP000326877">
    <property type="component" value="Unassembled WGS sequence"/>
</dbReference>
<gene>
    <name evidence="3" type="ORF">BDV23DRAFT_182126</name>
</gene>
<feature type="compositionally biased region" description="Low complexity" evidence="1">
    <location>
        <begin position="208"/>
        <end position="223"/>
    </location>
</feature>
<dbReference type="PROSITE" id="PS51082">
    <property type="entry name" value="WH2"/>
    <property type="match status" value="1"/>
</dbReference>
<organism evidence="3">
    <name type="scientific">Petromyces alliaceus</name>
    <name type="common">Aspergillus alliaceus</name>
    <dbReference type="NCBI Taxonomy" id="209559"/>
    <lineage>
        <taxon>Eukaryota</taxon>
        <taxon>Fungi</taxon>
        <taxon>Dikarya</taxon>
        <taxon>Ascomycota</taxon>
        <taxon>Pezizomycotina</taxon>
        <taxon>Eurotiomycetes</taxon>
        <taxon>Eurotiomycetidae</taxon>
        <taxon>Eurotiales</taxon>
        <taxon>Aspergillaceae</taxon>
        <taxon>Aspergillus</taxon>
        <taxon>Aspergillus subgen. Circumdati</taxon>
    </lineage>
</organism>
<accession>A0A5N7CC86</accession>
<feature type="compositionally biased region" description="Pro residues" evidence="1">
    <location>
        <begin position="171"/>
        <end position="193"/>
    </location>
</feature>
<dbReference type="Pfam" id="PF02205">
    <property type="entry name" value="WH2"/>
    <property type="match status" value="1"/>
</dbReference>
<feature type="compositionally biased region" description="Pro residues" evidence="1">
    <location>
        <begin position="224"/>
        <end position="246"/>
    </location>
</feature>
<feature type="region of interest" description="Disordered" evidence="1">
    <location>
        <begin position="1"/>
        <end position="454"/>
    </location>
</feature>
<name>A0A5N7CC86_PETAA</name>
<reference evidence="3" key="1">
    <citation type="submission" date="2019-04" db="EMBL/GenBank/DDBJ databases">
        <title>Friends and foes A comparative genomics studyof 23 Aspergillus species from section Flavi.</title>
        <authorList>
            <consortium name="DOE Joint Genome Institute"/>
            <person name="Kjaerbolling I."/>
            <person name="Vesth T."/>
            <person name="Frisvad J.C."/>
            <person name="Nybo J.L."/>
            <person name="Theobald S."/>
            <person name="Kildgaard S."/>
            <person name="Isbrandt T."/>
            <person name="Kuo A."/>
            <person name="Sato A."/>
            <person name="Lyhne E.K."/>
            <person name="Kogle M.E."/>
            <person name="Wiebenga A."/>
            <person name="Kun R.S."/>
            <person name="Lubbers R.J."/>
            <person name="Makela M.R."/>
            <person name="Barry K."/>
            <person name="Chovatia M."/>
            <person name="Clum A."/>
            <person name="Daum C."/>
            <person name="Haridas S."/>
            <person name="He G."/>
            <person name="LaButti K."/>
            <person name="Lipzen A."/>
            <person name="Mondo S."/>
            <person name="Riley R."/>
            <person name="Salamov A."/>
            <person name="Simmons B.A."/>
            <person name="Magnuson J.K."/>
            <person name="Henrissat B."/>
            <person name="Mortensen U.H."/>
            <person name="Larsen T.O."/>
            <person name="Devries R.P."/>
            <person name="Grigoriev I.V."/>
            <person name="Machida M."/>
            <person name="Baker S.E."/>
            <person name="Andersen M.R."/>
        </authorList>
    </citation>
    <scope>NUCLEOTIDE SEQUENCE [LARGE SCALE GENOMIC DNA]</scope>
    <source>
        <strain evidence="3">IBT 14317</strain>
    </source>
</reference>
<sequence length="454" mass="44900">MPPPPPPPPPPPGSMGGPPPPPPPGALPSRPSGAEVKGRGALLSDIHKGTRLKKTVTNDRSAPVVGGGTKSSGPPVAGAPPIPTMMKPPSSAPPVPGQAANRLRSDSGAGSGGDSSAALPAAPQLGGLFAGGMPKLRSRGGGVDTGANRDSPYRSELEGSSAPKPHVSPALKPPGARPPPLPSSESPPAPPINPLVAGLKKPPPRPASRPSSTVSTASARSAPDAPPPRAPPPLPGSAKLPPPPPVSSRKLSNPGPPSPAPPSASPAAPPPPPPPPTVRPPPPAPARSTPPPPPPPPAVSAPQPPNGTATASIAVQAARNAFGHSHQTPSAPPPPPPPPSSAPSAPPPPPPSAPPSAPSSEPPSRPLSYEPPASHLPDRSTLDPSAYTLSNGGPSPGPSPLSSAAHGMIRVEDTRFKFQSEGLLPKPRPFTGGPRRYRAGRGSSVPLDLSALSD</sequence>
<evidence type="ECO:0000259" key="2">
    <source>
        <dbReference type="PROSITE" id="PS51082"/>
    </source>
</evidence>
<feature type="compositionally biased region" description="Pro residues" evidence="1">
    <location>
        <begin position="254"/>
        <end position="305"/>
    </location>
</feature>
<dbReference type="GO" id="GO:0003779">
    <property type="term" value="F:actin binding"/>
    <property type="evidence" value="ECO:0007669"/>
    <property type="project" value="InterPro"/>
</dbReference>
<feature type="compositionally biased region" description="Pro residues" evidence="1">
    <location>
        <begin position="1"/>
        <end position="26"/>
    </location>
</feature>
<feature type="domain" description="WH2" evidence="2">
    <location>
        <begin position="38"/>
        <end position="55"/>
    </location>
</feature>
<dbReference type="AlphaFoldDB" id="A0A5N7CC86"/>
<proteinExistence type="predicted"/>
<dbReference type="CDD" id="cd22076">
    <property type="entry name" value="WH2_WAS_WASL-1"/>
    <property type="match status" value="1"/>
</dbReference>
<feature type="compositionally biased region" description="Low complexity" evidence="1">
    <location>
        <begin position="114"/>
        <end position="127"/>
    </location>
</feature>
<dbReference type="EMBL" id="ML735242">
    <property type="protein sequence ID" value="KAE8391762.1"/>
    <property type="molecule type" value="Genomic_DNA"/>
</dbReference>
<feature type="compositionally biased region" description="Pro residues" evidence="1">
    <location>
        <begin position="330"/>
        <end position="365"/>
    </location>
</feature>
<feature type="compositionally biased region" description="Basic and acidic residues" evidence="1">
    <location>
        <begin position="409"/>
        <end position="418"/>
    </location>
</feature>
<dbReference type="SMART" id="SM00246">
    <property type="entry name" value="WH2"/>
    <property type="match status" value="1"/>
</dbReference>
<evidence type="ECO:0000256" key="1">
    <source>
        <dbReference type="SAM" id="MobiDB-lite"/>
    </source>
</evidence>
<protein>
    <recommendedName>
        <fullName evidence="2">WH2 domain-containing protein</fullName>
    </recommendedName>
</protein>
<dbReference type="OrthoDB" id="2430277at2759"/>
<evidence type="ECO:0000313" key="3">
    <source>
        <dbReference type="EMBL" id="KAE8391762.1"/>
    </source>
</evidence>